<name>A0A8H9C4F5_9HYPH</name>
<dbReference type="EMBL" id="AP024145">
    <property type="protein sequence ID" value="BCM83597.1"/>
    <property type="molecule type" value="Genomic_DNA"/>
</dbReference>
<feature type="region of interest" description="Disordered" evidence="1">
    <location>
        <begin position="170"/>
        <end position="206"/>
    </location>
</feature>
<dbReference type="RefSeq" id="WP_207182612.1">
    <property type="nucleotide sequence ID" value="NZ_AP024145.1"/>
</dbReference>
<dbReference type="Proteomes" id="UP000663508">
    <property type="component" value="Chromosome"/>
</dbReference>
<gene>
    <name evidence="2" type="ORF">mvi_20580</name>
</gene>
<dbReference type="KEGG" id="mind:mvi_20580"/>
<protein>
    <submittedName>
        <fullName evidence="2">Uncharacterized protein</fullName>
    </submittedName>
</protein>
<evidence type="ECO:0000256" key="1">
    <source>
        <dbReference type="SAM" id="MobiDB-lite"/>
    </source>
</evidence>
<evidence type="ECO:0000313" key="2">
    <source>
        <dbReference type="EMBL" id="BCM83597.1"/>
    </source>
</evidence>
<evidence type="ECO:0000313" key="3">
    <source>
        <dbReference type="Proteomes" id="UP000663508"/>
    </source>
</evidence>
<proteinExistence type="predicted"/>
<dbReference type="AlphaFoldDB" id="A0A8H9C4F5"/>
<organism evidence="2 3">
    <name type="scientific">Methylobacterium indicum</name>
    <dbReference type="NCBI Taxonomy" id="1775910"/>
    <lineage>
        <taxon>Bacteria</taxon>
        <taxon>Pseudomonadati</taxon>
        <taxon>Pseudomonadota</taxon>
        <taxon>Alphaproteobacteria</taxon>
        <taxon>Hyphomicrobiales</taxon>
        <taxon>Methylobacteriaceae</taxon>
        <taxon>Methylobacterium</taxon>
    </lineage>
</organism>
<accession>A0A8H9C4F5</accession>
<sequence length="206" mass="21541">MVEAMDWGAQRRVALVPVDGVNVTIGKRGIGNLNKTIWGTPGLGELFEAVVDAAMKETDPEKRSSAVEAAIKGALKAAASVGGSSPGKVARNLAPKLIPALLDLIADDTILASEDERGPYRAWLDTLGPRGILDAVSGWVRLNLPELHGPFVDLTAKWLVKGRMALDGMSAGAKDAPTEQPQSPEPEPVGTLTAMEPVPEPAPLAA</sequence>
<reference evidence="2" key="1">
    <citation type="submission" date="2020-11" db="EMBL/GenBank/DDBJ databases">
        <title>Complete genome sequence of a novel pathogenic Methylobacterium strain isolated from rice in Vietnam.</title>
        <authorList>
            <person name="Lai K."/>
            <person name="Okazaki S."/>
            <person name="Higashi K."/>
            <person name="Mori H."/>
            <person name="Toyoda A."/>
            <person name="Kurokawa K."/>
        </authorList>
    </citation>
    <scope>NUCLEOTIDE SEQUENCE</scope>
    <source>
        <strain evidence="2">VL1</strain>
    </source>
</reference>